<evidence type="ECO:0000259" key="14">
    <source>
        <dbReference type="Pfam" id="PF00224"/>
    </source>
</evidence>
<keyword evidence="5" id="KW-0479">Metal-binding</keyword>
<dbReference type="Proteomes" id="UP000186313">
    <property type="component" value="Unassembled WGS sequence"/>
</dbReference>
<dbReference type="GO" id="GO:0000287">
    <property type="term" value="F:magnesium ion binding"/>
    <property type="evidence" value="ECO:0007669"/>
    <property type="project" value="UniProtKB-UniRule"/>
</dbReference>
<evidence type="ECO:0000256" key="7">
    <source>
        <dbReference type="ARBA" id="ARBA00022777"/>
    </source>
</evidence>
<dbReference type="NCBIfam" id="TIGR01064">
    <property type="entry name" value="pyruv_kin"/>
    <property type="match status" value="1"/>
</dbReference>
<evidence type="ECO:0000256" key="12">
    <source>
        <dbReference type="NCBIfam" id="TIGR01064"/>
    </source>
</evidence>
<dbReference type="Gene3D" id="3.40.1380.20">
    <property type="entry name" value="Pyruvate kinase, C-terminal domain"/>
    <property type="match status" value="1"/>
</dbReference>
<sequence>MCKTKIVATLGPASSSPEMLTEMIRAGVNVVRLNFSHGTANEHAERAALVRSIARDLNKNVAILADLQGPKIRIACFKHGPIHLTKGDVFYLDGLLGDHDGYLQRVGLDYPELIDDLKVDDVLLLDDGRVQLRVIEVAREQRWVKTKALNNGKLSDRKGINLLGGGLSAPALTEKDKADILTAAKIQADFVAVSFPRNSRDIAYARQLVQQAGSDAHIIAKVERAEVVASELAMDEVIQASDAIMVARGDLGVEIGDARLAFAQKKLIERAQFHGKPVITATQMMESMIDNPLPTRAEVLDVANAIIDGTDAVMLSAESAAGAYPLESVQAMVRIAQGAEADLECKHNCWDELQHLCSEPGKSFALSSMISASKVHKDLGVAILTQHGETPRLMSRCQSKAQIWALSDQPRLLAKLALLRGVTPVYFSSSQVNSNELPTSVAQCLQNHTHLAKVSSLLITQLESLEGSGDVNVCRLLKLQDNQTHLKTEREIAA</sequence>
<keyword evidence="4 13" id="KW-0808">Transferase</keyword>
<keyword evidence="6" id="KW-0547">Nucleotide-binding</keyword>
<dbReference type="SUPFAM" id="SSF52935">
    <property type="entry name" value="PK C-terminal domain-like"/>
    <property type="match status" value="1"/>
</dbReference>
<comment type="catalytic activity">
    <reaction evidence="13">
        <text>pyruvate + ATP = phosphoenolpyruvate + ADP + H(+)</text>
        <dbReference type="Rhea" id="RHEA:18157"/>
        <dbReference type="ChEBI" id="CHEBI:15361"/>
        <dbReference type="ChEBI" id="CHEBI:15378"/>
        <dbReference type="ChEBI" id="CHEBI:30616"/>
        <dbReference type="ChEBI" id="CHEBI:58702"/>
        <dbReference type="ChEBI" id="CHEBI:456216"/>
        <dbReference type="EC" id="2.7.1.40"/>
    </reaction>
</comment>
<evidence type="ECO:0000256" key="9">
    <source>
        <dbReference type="ARBA" id="ARBA00022842"/>
    </source>
</evidence>
<comment type="pathway">
    <text evidence="1 13">Carbohydrate degradation; glycolysis; pyruvate from D-glyceraldehyde 3-phosphate: step 5/5.</text>
</comment>
<dbReference type="GO" id="GO:0016301">
    <property type="term" value="F:kinase activity"/>
    <property type="evidence" value="ECO:0007669"/>
    <property type="project" value="UniProtKB-KW"/>
</dbReference>
<evidence type="ECO:0000256" key="10">
    <source>
        <dbReference type="ARBA" id="ARBA00023152"/>
    </source>
</evidence>
<dbReference type="Gene3D" id="3.20.20.60">
    <property type="entry name" value="Phosphoenolpyruvate-binding domains"/>
    <property type="match status" value="1"/>
</dbReference>
<name>A0A1Q9HN27_9VIBR</name>
<dbReference type="Pfam" id="PF00224">
    <property type="entry name" value="PK"/>
    <property type="match status" value="1"/>
</dbReference>
<accession>A0A1Q9HN27</accession>
<dbReference type="SUPFAM" id="SSF51621">
    <property type="entry name" value="Phosphoenolpyruvate/pyruvate domain"/>
    <property type="match status" value="1"/>
</dbReference>
<feature type="domain" description="Pyruvate kinase barrel" evidence="14">
    <location>
        <begin position="3"/>
        <end position="329"/>
    </location>
</feature>
<dbReference type="GO" id="GO:0004743">
    <property type="term" value="F:pyruvate kinase activity"/>
    <property type="evidence" value="ECO:0007669"/>
    <property type="project" value="UniProtKB-UniRule"/>
</dbReference>
<organism evidence="16 17">
    <name type="scientific">Vibrio panuliri</name>
    <dbReference type="NCBI Taxonomy" id="1381081"/>
    <lineage>
        <taxon>Bacteria</taxon>
        <taxon>Pseudomonadati</taxon>
        <taxon>Pseudomonadota</taxon>
        <taxon>Gammaproteobacteria</taxon>
        <taxon>Vibrionales</taxon>
        <taxon>Vibrionaceae</taxon>
        <taxon>Vibrio</taxon>
    </lineage>
</organism>
<dbReference type="GO" id="GO:0005524">
    <property type="term" value="F:ATP binding"/>
    <property type="evidence" value="ECO:0007669"/>
    <property type="project" value="UniProtKB-KW"/>
</dbReference>
<dbReference type="RefSeq" id="WP_075706596.1">
    <property type="nucleotide sequence ID" value="NZ_MJMJ01000005.1"/>
</dbReference>
<dbReference type="FunFam" id="2.40.33.10:FF:000001">
    <property type="entry name" value="Pyruvate kinase"/>
    <property type="match status" value="1"/>
</dbReference>
<dbReference type="InterPro" id="IPR015795">
    <property type="entry name" value="Pyrv_Knase_C"/>
</dbReference>
<dbReference type="AlphaFoldDB" id="A0A1Q9HN27"/>
<evidence type="ECO:0000256" key="1">
    <source>
        <dbReference type="ARBA" id="ARBA00004997"/>
    </source>
</evidence>
<dbReference type="InterPro" id="IPR036918">
    <property type="entry name" value="Pyrv_Knase_C_sf"/>
</dbReference>
<dbReference type="InterPro" id="IPR015806">
    <property type="entry name" value="Pyrv_Knase_insert_dom_sf"/>
</dbReference>
<evidence type="ECO:0000256" key="6">
    <source>
        <dbReference type="ARBA" id="ARBA00022741"/>
    </source>
</evidence>
<evidence type="ECO:0000313" key="16">
    <source>
        <dbReference type="EMBL" id="OLQ92130.1"/>
    </source>
</evidence>
<evidence type="ECO:0000256" key="13">
    <source>
        <dbReference type="RuleBase" id="RU000504"/>
    </source>
</evidence>
<dbReference type="EC" id="2.7.1.40" evidence="3 12"/>
<evidence type="ECO:0000259" key="15">
    <source>
        <dbReference type="Pfam" id="PF02887"/>
    </source>
</evidence>
<keyword evidence="7 13" id="KW-0418">Kinase</keyword>
<evidence type="ECO:0000256" key="3">
    <source>
        <dbReference type="ARBA" id="ARBA00012142"/>
    </source>
</evidence>
<dbReference type="PRINTS" id="PR01050">
    <property type="entry name" value="PYRUVTKNASE"/>
</dbReference>
<dbReference type="NCBIfam" id="NF004491">
    <property type="entry name" value="PRK05826.1"/>
    <property type="match status" value="1"/>
</dbReference>
<dbReference type="InterPro" id="IPR040442">
    <property type="entry name" value="Pyrv_kinase-like_dom_sf"/>
</dbReference>
<reference evidence="16 17" key="1">
    <citation type="submission" date="2016-09" db="EMBL/GenBank/DDBJ databases">
        <title>Genomic Taxonomy of the Vibrionaceae.</title>
        <authorList>
            <person name="Gonzalez-Castillo A."/>
            <person name="Gomez-Gil B."/>
            <person name="Enciso-Ibarra K."/>
        </authorList>
    </citation>
    <scope>NUCLEOTIDE SEQUENCE [LARGE SCALE GENOMIC DNA]</scope>
    <source>
        <strain evidence="16 17">CAIM 703</strain>
    </source>
</reference>
<dbReference type="OrthoDB" id="9812123at2"/>
<comment type="similarity">
    <text evidence="2 13">Belongs to the pyruvate kinase family.</text>
</comment>
<dbReference type="STRING" id="1381081.BIY22_16625"/>
<proteinExistence type="inferred from homology"/>
<keyword evidence="8" id="KW-0067">ATP-binding</keyword>
<gene>
    <name evidence="16" type="ORF">BIY22_16625</name>
</gene>
<dbReference type="UniPathway" id="UPA00109">
    <property type="reaction ID" value="UER00188"/>
</dbReference>
<keyword evidence="11 16" id="KW-0670">Pyruvate</keyword>
<dbReference type="InterPro" id="IPR011037">
    <property type="entry name" value="Pyrv_Knase-like_insert_dom_sf"/>
</dbReference>
<dbReference type="Gene3D" id="2.40.33.10">
    <property type="entry name" value="PK beta-barrel domain-like"/>
    <property type="match status" value="1"/>
</dbReference>
<evidence type="ECO:0000256" key="8">
    <source>
        <dbReference type="ARBA" id="ARBA00022840"/>
    </source>
</evidence>
<evidence type="ECO:0000256" key="11">
    <source>
        <dbReference type="ARBA" id="ARBA00023317"/>
    </source>
</evidence>
<dbReference type="GO" id="GO:0030955">
    <property type="term" value="F:potassium ion binding"/>
    <property type="evidence" value="ECO:0007669"/>
    <property type="project" value="UniProtKB-UniRule"/>
</dbReference>
<dbReference type="EMBL" id="MJMJ01000005">
    <property type="protein sequence ID" value="OLQ92130.1"/>
    <property type="molecule type" value="Genomic_DNA"/>
</dbReference>
<feature type="domain" description="Pyruvate kinase C-terminal" evidence="15">
    <location>
        <begin position="381"/>
        <end position="476"/>
    </location>
</feature>
<dbReference type="Pfam" id="PF02887">
    <property type="entry name" value="PK_C"/>
    <property type="match status" value="1"/>
</dbReference>
<evidence type="ECO:0000256" key="2">
    <source>
        <dbReference type="ARBA" id="ARBA00008663"/>
    </source>
</evidence>
<keyword evidence="10 13" id="KW-0324">Glycolysis</keyword>
<evidence type="ECO:0000256" key="5">
    <source>
        <dbReference type="ARBA" id="ARBA00022723"/>
    </source>
</evidence>
<keyword evidence="9 13" id="KW-0460">Magnesium</keyword>
<dbReference type="SUPFAM" id="SSF50800">
    <property type="entry name" value="PK beta-barrel domain-like"/>
    <property type="match status" value="1"/>
</dbReference>
<dbReference type="InterPro" id="IPR015813">
    <property type="entry name" value="Pyrv/PenolPyrv_kinase-like_dom"/>
</dbReference>
<protein>
    <recommendedName>
        <fullName evidence="3 12">Pyruvate kinase</fullName>
        <ecNumber evidence="3 12">2.7.1.40</ecNumber>
    </recommendedName>
</protein>
<evidence type="ECO:0000256" key="4">
    <source>
        <dbReference type="ARBA" id="ARBA00022679"/>
    </source>
</evidence>
<dbReference type="InterPro" id="IPR015793">
    <property type="entry name" value="Pyrv_Knase_brl"/>
</dbReference>
<evidence type="ECO:0000313" key="17">
    <source>
        <dbReference type="Proteomes" id="UP000186313"/>
    </source>
</evidence>
<comment type="caution">
    <text evidence="16">The sequence shown here is derived from an EMBL/GenBank/DDBJ whole genome shotgun (WGS) entry which is preliminary data.</text>
</comment>
<dbReference type="PANTHER" id="PTHR11817">
    <property type="entry name" value="PYRUVATE KINASE"/>
    <property type="match status" value="1"/>
</dbReference>
<dbReference type="InterPro" id="IPR001697">
    <property type="entry name" value="Pyr_Knase"/>
</dbReference>